<dbReference type="AlphaFoldDB" id="A0A5J9T2N9"/>
<feature type="region of interest" description="Disordered" evidence="1">
    <location>
        <begin position="29"/>
        <end position="72"/>
    </location>
</feature>
<dbReference type="Gramene" id="TVU05646">
    <property type="protein sequence ID" value="TVU05646"/>
    <property type="gene ID" value="EJB05_48815"/>
</dbReference>
<accession>A0A5J9T2N9</accession>
<dbReference type="Proteomes" id="UP000324897">
    <property type="component" value="Unassembled WGS sequence"/>
</dbReference>
<keyword evidence="3" id="KW-1185">Reference proteome</keyword>
<gene>
    <name evidence="2" type="ORF">EJB05_48815</name>
</gene>
<reference evidence="2 3" key="1">
    <citation type="journal article" date="2019" name="Sci. Rep.">
        <title>A high-quality genome of Eragrostis curvula grass provides insights into Poaceae evolution and supports new strategies to enhance forage quality.</title>
        <authorList>
            <person name="Carballo J."/>
            <person name="Santos B.A.C.M."/>
            <person name="Zappacosta D."/>
            <person name="Garbus I."/>
            <person name="Selva J.P."/>
            <person name="Gallo C.A."/>
            <person name="Diaz A."/>
            <person name="Albertini E."/>
            <person name="Caccamo M."/>
            <person name="Echenique V."/>
        </authorList>
    </citation>
    <scope>NUCLEOTIDE SEQUENCE [LARGE SCALE GENOMIC DNA]</scope>
    <source>
        <strain evidence="3">cv. Victoria</strain>
        <tissue evidence="2">Leaf</tissue>
    </source>
</reference>
<dbReference type="EMBL" id="RWGY01000051">
    <property type="protein sequence ID" value="TVU05646.1"/>
    <property type="molecule type" value="Genomic_DNA"/>
</dbReference>
<evidence type="ECO:0000313" key="2">
    <source>
        <dbReference type="EMBL" id="TVU05646.1"/>
    </source>
</evidence>
<organism evidence="2 3">
    <name type="scientific">Eragrostis curvula</name>
    <name type="common">weeping love grass</name>
    <dbReference type="NCBI Taxonomy" id="38414"/>
    <lineage>
        <taxon>Eukaryota</taxon>
        <taxon>Viridiplantae</taxon>
        <taxon>Streptophyta</taxon>
        <taxon>Embryophyta</taxon>
        <taxon>Tracheophyta</taxon>
        <taxon>Spermatophyta</taxon>
        <taxon>Magnoliopsida</taxon>
        <taxon>Liliopsida</taxon>
        <taxon>Poales</taxon>
        <taxon>Poaceae</taxon>
        <taxon>PACMAD clade</taxon>
        <taxon>Chloridoideae</taxon>
        <taxon>Eragrostideae</taxon>
        <taxon>Eragrostidinae</taxon>
        <taxon>Eragrostis</taxon>
    </lineage>
</organism>
<feature type="compositionally biased region" description="Low complexity" evidence="1">
    <location>
        <begin position="38"/>
        <end position="67"/>
    </location>
</feature>
<name>A0A5J9T2N9_9POAL</name>
<feature type="non-terminal residue" evidence="2">
    <location>
        <position position="1"/>
    </location>
</feature>
<protein>
    <submittedName>
        <fullName evidence="2">Uncharacterized protein</fullName>
    </submittedName>
</protein>
<evidence type="ECO:0000313" key="3">
    <source>
        <dbReference type="Proteomes" id="UP000324897"/>
    </source>
</evidence>
<evidence type="ECO:0000256" key="1">
    <source>
        <dbReference type="SAM" id="MobiDB-lite"/>
    </source>
</evidence>
<comment type="caution">
    <text evidence="2">The sequence shown here is derived from an EMBL/GenBank/DDBJ whole genome shotgun (WGS) entry which is preliminary data.</text>
</comment>
<proteinExistence type="predicted"/>
<sequence>MVDDDPSLEVKIDRVAVKAFTQDLIAPATPRVRPLPWSGPCRSCSGSQPSSSRPPRSSTASSAAAGGSRRRTCQTSPYLEAIVKETMRMHPVKHPFELGERRHRLLYRVGALAEEPLAQHQPCDHVHAEVGQVVFVEAHIVARRREEAVHEHAS</sequence>